<reference evidence="2" key="1">
    <citation type="submission" date="2018-11" db="EMBL/GenBank/DDBJ databases">
        <authorList>
            <consortium name="Pathogen Informatics"/>
        </authorList>
    </citation>
    <scope>NUCLEOTIDE SEQUENCE</scope>
</reference>
<gene>
    <name evidence="2" type="ORF">PXEA_LOCUS17890</name>
</gene>
<keyword evidence="3" id="KW-1185">Reference proteome</keyword>
<evidence type="ECO:0000313" key="3">
    <source>
        <dbReference type="Proteomes" id="UP000784294"/>
    </source>
</evidence>
<organism evidence="2 3">
    <name type="scientific">Protopolystoma xenopodis</name>
    <dbReference type="NCBI Taxonomy" id="117903"/>
    <lineage>
        <taxon>Eukaryota</taxon>
        <taxon>Metazoa</taxon>
        <taxon>Spiralia</taxon>
        <taxon>Lophotrochozoa</taxon>
        <taxon>Platyhelminthes</taxon>
        <taxon>Monogenea</taxon>
        <taxon>Polyopisthocotylea</taxon>
        <taxon>Polystomatidea</taxon>
        <taxon>Polystomatidae</taxon>
        <taxon>Protopolystoma</taxon>
    </lineage>
</organism>
<protein>
    <submittedName>
        <fullName evidence="2">Uncharacterized protein</fullName>
    </submittedName>
</protein>
<proteinExistence type="predicted"/>
<feature type="region of interest" description="Disordered" evidence="1">
    <location>
        <begin position="135"/>
        <end position="166"/>
    </location>
</feature>
<name>A0A3S5A0K0_9PLAT</name>
<dbReference type="Proteomes" id="UP000784294">
    <property type="component" value="Unassembled WGS sequence"/>
</dbReference>
<comment type="caution">
    <text evidence="2">The sequence shown here is derived from an EMBL/GenBank/DDBJ whole genome shotgun (WGS) entry which is preliminary data.</text>
</comment>
<evidence type="ECO:0000313" key="2">
    <source>
        <dbReference type="EMBL" id="VEL24450.1"/>
    </source>
</evidence>
<dbReference type="EMBL" id="CAAALY010067798">
    <property type="protein sequence ID" value="VEL24450.1"/>
    <property type="molecule type" value="Genomic_DNA"/>
</dbReference>
<evidence type="ECO:0000256" key="1">
    <source>
        <dbReference type="SAM" id="MobiDB-lite"/>
    </source>
</evidence>
<dbReference type="AlphaFoldDB" id="A0A3S5A0K0"/>
<accession>A0A3S5A0K0</accession>
<sequence>MEAMSNDSAIHSQHFSIYDGNRSAARPQLAPLDPWTTGERPKIAPKEEIQRKSMLIATTPNEGKFRGGESYEDQMSCKKEGKDALKIPKVRSVSSILKNVGGLRPIKALHSAEQSASSSKPLPVGNLIIQHLVSKEGSKEHTSSETIQARQKMKTEEVPMLNIHHS</sequence>